<gene>
    <name evidence="4" type="ORF">QIS96_15800</name>
</gene>
<dbReference type="PROSITE" id="PS50966">
    <property type="entry name" value="ZF_SWIM"/>
    <property type="match status" value="1"/>
</dbReference>
<feature type="domain" description="SWIM-type" evidence="3">
    <location>
        <begin position="448"/>
        <end position="483"/>
    </location>
</feature>
<dbReference type="Pfam" id="PF04434">
    <property type="entry name" value="SWIM"/>
    <property type="match status" value="1"/>
</dbReference>
<feature type="region of interest" description="Disordered" evidence="2">
    <location>
        <begin position="1"/>
        <end position="333"/>
    </location>
</feature>
<keyword evidence="5" id="KW-1185">Reference proteome</keyword>
<feature type="compositionally biased region" description="Pro residues" evidence="2">
    <location>
        <begin position="541"/>
        <end position="568"/>
    </location>
</feature>
<feature type="compositionally biased region" description="Low complexity" evidence="2">
    <location>
        <begin position="315"/>
        <end position="325"/>
    </location>
</feature>
<dbReference type="InterPro" id="IPR007527">
    <property type="entry name" value="Znf_SWIM"/>
</dbReference>
<evidence type="ECO:0000313" key="4">
    <source>
        <dbReference type="EMBL" id="MDI3405277.1"/>
    </source>
</evidence>
<feature type="compositionally biased region" description="Gly residues" evidence="2">
    <location>
        <begin position="175"/>
        <end position="185"/>
    </location>
</feature>
<feature type="compositionally biased region" description="Low complexity" evidence="2">
    <location>
        <begin position="292"/>
        <end position="303"/>
    </location>
</feature>
<feature type="region of interest" description="Disordered" evidence="2">
    <location>
        <begin position="532"/>
        <end position="572"/>
    </location>
</feature>
<evidence type="ECO:0000259" key="3">
    <source>
        <dbReference type="PROSITE" id="PS50966"/>
    </source>
</evidence>
<keyword evidence="1" id="KW-0863">Zinc-finger</keyword>
<feature type="compositionally biased region" description="Basic and acidic residues" evidence="2">
    <location>
        <begin position="97"/>
        <end position="126"/>
    </location>
</feature>
<evidence type="ECO:0000256" key="2">
    <source>
        <dbReference type="SAM" id="MobiDB-lite"/>
    </source>
</evidence>
<feature type="compositionally biased region" description="Basic and acidic residues" evidence="2">
    <location>
        <begin position="264"/>
        <end position="277"/>
    </location>
</feature>
<proteinExistence type="predicted"/>
<evidence type="ECO:0000313" key="5">
    <source>
        <dbReference type="Proteomes" id="UP001223978"/>
    </source>
</evidence>
<sequence length="740" mass="76316">MSTTGRGDGDVPEVSEVSEAREAAAASETPAQAARRALREARLAGAGEGAGEGSRTEADTVEAEAPARLTAVPDGSGAAGSEAAEPVGQPAGPRPGDVAREALREARRGKAAREEHGAGGEEERPADAAPAAATRTPSAVGEAAPSEARSAETVAELKRMARMGRRSMRESAEGWGAGSGAGSGEGSEAVEPEVAPEGQAGRSAPDAPATSDGSRPATPEPARPQRADTGTGTGTGTAKDGDAVPASGASLASAAARSALARAGAERRRAERDETTKPVRIGRRRRRLSEDAPSAPGTPSAPSGHGGTGTGSGAAPGAAPAGRASRPPEPAEDLRRTFRAEAPDEAAGEASWWGSAWIDALEESALDPARLARGRDYAGRGRVDAVTVTPGLLLAYVHGSRPRPYRAKITLPTFTDEEWDRFLDAAAAQPGHIAALLDREMPRSLADCGVPLLPAPGELHPECSCPDSGRPCKHAAALCYRTARLLDEDPFVLLLLRGRGERGLLAELSRRNATLAARSGPSPTAVRVPGVRARDALAPRTLPPLPRPQPPLPHPEQPPAYPAAPGGPDPFALDQLATDAAARAHALLATGQDPVGELTLWQDAVRIAAARPGSGLTGASRAQYESLAAAAGRTATDLARAVAAWRQGGRDGLAVLEEPWDPPAGRFDQARPALRAAEFPLFTPRRNHLTHPDGTLQLRLGLDGLWYAYESEPGHDDWWPRGTPDHDPVGALTALSGGAG</sequence>
<feature type="compositionally biased region" description="Low complexity" evidence="2">
    <location>
        <begin position="127"/>
        <end position="137"/>
    </location>
</feature>
<protein>
    <submittedName>
        <fullName evidence="4">SWIM zinc finger family protein</fullName>
    </submittedName>
</protein>
<dbReference type="Proteomes" id="UP001223978">
    <property type="component" value="Unassembled WGS sequence"/>
</dbReference>
<dbReference type="PANTHER" id="PTHR38133:SF1">
    <property type="entry name" value="SLR1429 PROTEIN"/>
    <property type="match status" value="1"/>
</dbReference>
<feature type="compositionally biased region" description="Low complexity" evidence="2">
    <location>
        <begin position="75"/>
        <end position="85"/>
    </location>
</feature>
<accession>A0ABT6SCA1</accession>
<name>A0ABT6SCA1_9ACTN</name>
<keyword evidence="1" id="KW-0479">Metal-binding</keyword>
<dbReference type="RefSeq" id="WP_282543222.1">
    <property type="nucleotide sequence ID" value="NZ_JASCIQ010000015.1"/>
</dbReference>
<reference evidence="4 5" key="1">
    <citation type="submission" date="2023-05" db="EMBL/GenBank/DDBJ databases">
        <title>Draft genome sequence of Streptomyces sp. B-S-A6 isolated from a cave soil in Thailand.</title>
        <authorList>
            <person name="Chamroensaksri N."/>
            <person name="Muangham S."/>
        </authorList>
    </citation>
    <scope>NUCLEOTIDE SEQUENCE [LARGE SCALE GENOMIC DNA]</scope>
    <source>
        <strain evidence="4 5">B-S-A6</strain>
    </source>
</reference>
<feature type="compositionally biased region" description="Low complexity" evidence="2">
    <location>
        <begin position="12"/>
        <end position="35"/>
    </location>
</feature>
<keyword evidence="1" id="KW-0862">Zinc</keyword>
<dbReference type="EMBL" id="JASCIQ010000015">
    <property type="protein sequence ID" value="MDI3405277.1"/>
    <property type="molecule type" value="Genomic_DNA"/>
</dbReference>
<comment type="caution">
    <text evidence="4">The sequence shown here is derived from an EMBL/GenBank/DDBJ whole genome shotgun (WGS) entry which is preliminary data.</text>
</comment>
<feature type="compositionally biased region" description="Low complexity" evidence="2">
    <location>
        <begin position="186"/>
        <end position="198"/>
    </location>
</feature>
<feature type="compositionally biased region" description="Gly residues" evidence="2">
    <location>
        <begin position="304"/>
        <end position="314"/>
    </location>
</feature>
<evidence type="ECO:0000256" key="1">
    <source>
        <dbReference type="PROSITE-ProRule" id="PRU00325"/>
    </source>
</evidence>
<dbReference type="PANTHER" id="PTHR38133">
    <property type="entry name" value="SLR1429 PROTEIN"/>
    <property type="match status" value="1"/>
</dbReference>
<organism evidence="4 5">
    <name type="scientific">Streptomyces cavernicola</name>
    <dbReference type="NCBI Taxonomy" id="3043613"/>
    <lineage>
        <taxon>Bacteria</taxon>
        <taxon>Bacillati</taxon>
        <taxon>Actinomycetota</taxon>
        <taxon>Actinomycetes</taxon>
        <taxon>Kitasatosporales</taxon>
        <taxon>Streptomycetaceae</taxon>
        <taxon>Streptomyces</taxon>
    </lineage>
</organism>
<feature type="compositionally biased region" description="Low complexity" evidence="2">
    <location>
        <begin position="246"/>
        <end position="263"/>
    </location>
</feature>